<dbReference type="AlphaFoldDB" id="A0A1R3J0H5"/>
<comment type="caution">
    <text evidence="1">The sequence shown here is derived from an EMBL/GenBank/DDBJ whole genome shotgun (WGS) entry which is preliminary data.</text>
</comment>
<evidence type="ECO:0000313" key="1">
    <source>
        <dbReference type="EMBL" id="OMO88335.1"/>
    </source>
</evidence>
<organism evidence="1 2">
    <name type="scientific">Corchorus olitorius</name>
    <dbReference type="NCBI Taxonomy" id="93759"/>
    <lineage>
        <taxon>Eukaryota</taxon>
        <taxon>Viridiplantae</taxon>
        <taxon>Streptophyta</taxon>
        <taxon>Embryophyta</taxon>
        <taxon>Tracheophyta</taxon>
        <taxon>Spermatophyta</taxon>
        <taxon>Magnoliopsida</taxon>
        <taxon>eudicotyledons</taxon>
        <taxon>Gunneridae</taxon>
        <taxon>Pentapetalae</taxon>
        <taxon>rosids</taxon>
        <taxon>malvids</taxon>
        <taxon>Malvales</taxon>
        <taxon>Malvaceae</taxon>
        <taxon>Grewioideae</taxon>
        <taxon>Apeibeae</taxon>
        <taxon>Corchorus</taxon>
    </lineage>
</organism>
<protein>
    <submittedName>
        <fullName evidence="1">Uncharacterized protein</fullName>
    </submittedName>
</protein>
<keyword evidence="2" id="KW-1185">Reference proteome</keyword>
<dbReference type="EMBL" id="AWUE01017101">
    <property type="protein sequence ID" value="OMO88335.1"/>
    <property type="molecule type" value="Genomic_DNA"/>
</dbReference>
<reference evidence="2" key="1">
    <citation type="submission" date="2013-09" db="EMBL/GenBank/DDBJ databases">
        <title>Corchorus olitorius genome sequencing.</title>
        <authorList>
            <person name="Alam M."/>
            <person name="Haque M.S."/>
            <person name="Islam M.S."/>
            <person name="Emdad E.M."/>
            <person name="Islam M.M."/>
            <person name="Ahmed B."/>
            <person name="Halim A."/>
            <person name="Hossen Q.M.M."/>
            <person name="Hossain M.Z."/>
            <person name="Ahmed R."/>
            <person name="Khan M.M."/>
            <person name="Islam R."/>
            <person name="Rashid M.M."/>
            <person name="Khan S.A."/>
            <person name="Rahman M.S."/>
            <person name="Alam M."/>
            <person name="Yahiya A.S."/>
            <person name="Khan M.S."/>
            <person name="Azam M.S."/>
            <person name="Haque T."/>
            <person name="Lashkar M.Z.H."/>
            <person name="Akhand A.I."/>
            <person name="Morshed G."/>
            <person name="Roy S."/>
            <person name="Uddin K.S."/>
            <person name="Rabeya T."/>
            <person name="Hossain A.S."/>
            <person name="Chowdhury A."/>
            <person name="Snigdha A.R."/>
            <person name="Mortoza M.S."/>
            <person name="Matin S.A."/>
            <person name="Hoque S.M.E."/>
            <person name="Islam M.K."/>
            <person name="Roy D.K."/>
            <person name="Haider R."/>
            <person name="Moosa M.M."/>
            <person name="Elias S.M."/>
            <person name="Hasan A.M."/>
            <person name="Jahan S."/>
            <person name="Shafiuddin M."/>
            <person name="Mahmood N."/>
            <person name="Shommy N.S."/>
        </authorList>
    </citation>
    <scope>NUCLEOTIDE SEQUENCE [LARGE SCALE GENOMIC DNA]</scope>
    <source>
        <strain evidence="2">cv. O-4</strain>
    </source>
</reference>
<evidence type="ECO:0000313" key="2">
    <source>
        <dbReference type="Proteomes" id="UP000187203"/>
    </source>
</evidence>
<proteinExistence type="predicted"/>
<accession>A0A1R3J0H5</accession>
<name>A0A1R3J0H5_9ROSI</name>
<sequence length="84" mass="9142">MSKHVNEGHLGCDHLGFTAVGCDSRCLLGLEEVLIQMILGFTAVGCGSMYCFLDCGGFHLVLCIRHDWHGKTKSISVHKYVSAS</sequence>
<dbReference type="Proteomes" id="UP000187203">
    <property type="component" value="Unassembled WGS sequence"/>
</dbReference>
<gene>
    <name evidence="1" type="ORF">COLO4_20304</name>
</gene>